<organism evidence="1">
    <name type="scientific">bioreactor metagenome</name>
    <dbReference type="NCBI Taxonomy" id="1076179"/>
    <lineage>
        <taxon>unclassified sequences</taxon>
        <taxon>metagenomes</taxon>
        <taxon>ecological metagenomes</taxon>
    </lineage>
</organism>
<dbReference type="InterPro" id="IPR036735">
    <property type="entry name" value="NGN_dom_sf"/>
</dbReference>
<reference evidence="1" key="1">
    <citation type="submission" date="2019-08" db="EMBL/GenBank/DDBJ databases">
        <authorList>
            <person name="Kucharzyk K."/>
            <person name="Murdoch R.W."/>
            <person name="Higgins S."/>
            <person name="Loffler F."/>
        </authorList>
    </citation>
    <scope>NUCLEOTIDE SEQUENCE</scope>
</reference>
<sequence length="153" mass="17539">MERRLRGAGIDCYLPLLPKARVHHSTKIITEIPMIPGYIFLCADDRERYELKRQEPKFVQIELLREEHQENRFIQELNALRQCEQLAREAPILVNPDIMAGDKVLVTAGALKGLVTDVVRREDGQNLIVINITILNRHVEYSVPSETLSKITA</sequence>
<gene>
    <name evidence="1" type="primary">rfaH_9</name>
    <name evidence="1" type="ORF">SDC9_130379</name>
</gene>
<proteinExistence type="predicted"/>
<protein>
    <submittedName>
        <fullName evidence="1">Transcription antitermination protein RfaH</fullName>
    </submittedName>
</protein>
<accession>A0A645D2B2</accession>
<dbReference type="AlphaFoldDB" id="A0A645D2B2"/>
<dbReference type="EMBL" id="VSSQ01032141">
    <property type="protein sequence ID" value="MPM83315.1"/>
    <property type="molecule type" value="Genomic_DNA"/>
</dbReference>
<dbReference type="SUPFAM" id="SSF82679">
    <property type="entry name" value="N-utilization substance G protein NusG, N-terminal domain"/>
    <property type="match status" value="1"/>
</dbReference>
<name>A0A645D2B2_9ZZZZ</name>
<evidence type="ECO:0000313" key="1">
    <source>
        <dbReference type="EMBL" id="MPM83315.1"/>
    </source>
</evidence>
<dbReference type="GO" id="GO:0006354">
    <property type="term" value="P:DNA-templated transcription elongation"/>
    <property type="evidence" value="ECO:0007669"/>
    <property type="project" value="InterPro"/>
</dbReference>
<dbReference type="Gene3D" id="3.30.70.940">
    <property type="entry name" value="NusG, N-terminal domain"/>
    <property type="match status" value="1"/>
</dbReference>
<comment type="caution">
    <text evidence="1">The sequence shown here is derived from an EMBL/GenBank/DDBJ whole genome shotgun (WGS) entry which is preliminary data.</text>
</comment>